<proteinExistence type="predicted"/>
<dbReference type="EMBL" id="KZ772729">
    <property type="protein sequence ID" value="PTQ37377.1"/>
    <property type="molecule type" value="Genomic_DNA"/>
</dbReference>
<dbReference type="PANTHER" id="PTHR36022:SF1">
    <property type="entry name" value="GPI-ANCHORED ADHESIN-LIKE PROTEIN"/>
    <property type="match status" value="1"/>
</dbReference>
<feature type="compositionally biased region" description="Polar residues" evidence="1">
    <location>
        <begin position="448"/>
        <end position="458"/>
    </location>
</feature>
<dbReference type="Gramene" id="Mp7g06500.1">
    <property type="protein sequence ID" value="Mp7g06500.1.cds1"/>
    <property type="gene ID" value="Mp7g06500"/>
</dbReference>
<feature type="compositionally biased region" description="Basic and acidic residues" evidence="1">
    <location>
        <begin position="259"/>
        <end position="272"/>
    </location>
</feature>
<reference evidence="3" key="1">
    <citation type="journal article" date="2017" name="Cell">
        <title>Insights into land plant evolution garnered from the Marchantia polymorpha genome.</title>
        <authorList>
            <person name="Bowman J.L."/>
            <person name="Kohchi T."/>
            <person name="Yamato K.T."/>
            <person name="Jenkins J."/>
            <person name="Shu S."/>
            <person name="Ishizaki K."/>
            <person name="Yamaoka S."/>
            <person name="Nishihama R."/>
            <person name="Nakamura Y."/>
            <person name="Berger F."/>
            <person name="Adam C."/>
            <person name="Aki S.S."/>
            <person name="Althoff F."/>
            <person name="Araki T."/>
            <person name="Arteaga-Vazquez M.A."/>
            <person name="Balasubrmanian S."/>
            <person name="Barry K."/>
            <person name="Bauer D."/>
            <person name="Boehm C.R."/>
            <person name="Briginshaw L."/>
            <person name="Caballero-Perez J."/>
            <person name="Catarino B."/>
            <person name="Chen F."/>
            <person name="Chiyoda S."/>
            <person name="Chovatia M."/>
            <person name="Davies K.M."/>
            <person name="Delmans M."/>
            <person name="Demura T."/>
            <person name="Dierschke T."/>
            <person name="Dolan L."/>
            <person name="Dorantes-Acosta A.E."/>
            <person name="Eklund D.M."/>
            <person name="Florent S.N."/>
            <person name="Flores-Sandoval E."/>
            <person name="Fujiyama A."/>
            <person name="Fukuzawa H."/>
            <person name="Galik B."/>
            <person name="Grimanelli D."/>
            <person name="Grimwood J."/>
            <person name="Grossniklaus U."/>
            <person name="Hamada T."/>
            <person name="Haseloff J."/>
            <person name="Hetherington A.J."/>
            <person name="Higo A."/>
            <person name="Hirakawa Y."/>
            <person name="Hundley H.N."/>
            <person name="Ikeda Y."/>
            <person name="Inoue K."/>
            <person name="Inoue S.I."/>
            <person name="Ishida S."/>
            <person name="Jia Q."/>
            <person name="Kakita M."/>
            <person name="Kanazawa T."/>
            <person name="Kawai Y."/>
            <person name="Kawashima T."/>
            <person name="Kennedy M."/>
            <person name="Kinose K."/>
            <person name="Kinoshita T."/>
            <person name="Kohara Y."/>
            <person name="Koide E."/>
            <person name="Komatsu K."/>
            <person name="Kopischke S."/>
            <person name="Kubo M."/>
            <person name="Kyozuka J."/>
            <person name="Lagercrantz U."/>
            <person name="Lin S.S."/>
            <person name="Lindquist E."/>
            <person name="Lipzen A.M."/>
            <person name="Lu C.W."/>
            <person name="De Luna E."/>
            <person name="Martienssen R.A."/>
            <person name="Minamino N."/>
            <person name="Mizutani M."/>
            <person name="Mizutani M."/>
            <person name="Mochizuki N."/>
            <person name="Monte I."/>
            <person name="Mosher R."/>
            <person name="Nagasaki H."/>
            <person name="Nakagami H."/>
            <person name="Naramoto S."/>
            <person name="Nishitani K."/>
            <person name="Ohtani M."/>
            <person name="Okamoto T."/>
            <person name="Okumura M."/>
            <person name="Phillips J."/>
            <person name="Pollak B."/>
            <person name="Reinders A."/>
            <person name="Rovekamp M."/>
            <person name="Sano R."/>
            <person name="Sawa S."/>
            <person name="Schmid M.W."/>
            <person name="Shirakawa M."/>
            <person name="Solano R."/>
            <person name="Spunde A."/>
            <person name="Suetsugu N."/>
            <person name="Sugano S."/>
            <person name="Sugiyama A."/>
            <person name="Sun R."/>
            <person name="Suzuki Y."/>
            <person name="Takenaka M."/>
            <person name="Takezawa D."/>
            <person name="Tomogane H."/>
            <person name="Tsuzuki M."/>
            <person name="Ueda T."/>
            <person name="Umeda M."/>
            <person name="Ward J.M."/>
            <person name="Watanabe Y."/>
            <person name="Yazaki K."/>
            <person name="Yokoyama R."/>
            <person name="Yoshitake Y."/>
            <person name="Yotsui I."/>
            <person name="Zachgo S."/>
            <person name="Schmutz J."/>
        </authorList>
    </citation>
    <scope>NUCLEOTIDE SEQUENCE [LARGE SCALE GENOMIC DNA]</scope>
    <source>
        <strain evidence="3">Tak-1</strain>
    </source>
</reference>
<feature type="region of interest" description="Disordered" evidence="1">
    <location>
        <begin position="879"/>
        <end position="921"/>
    </location>
</feature>
<accession>A0A2R6WU27</accession>
<keyword evidence="3" id="KW-1185">Reference proteome</keyword>
<sequence length="933" mass="100647">MATATTRAPPIRSTFLSSTVKENRPAWYGGCSPGRPNTLSRTGGPKPLGEHKSTGNLKTPSDGAAPKAEKPAVKKNPSPLKSAGATAAKVLKQASPRLRPASPRVTASTIATTDDSKSVAPPGTSRPKVTTAPVKNETPPPSRPKKPASSLVTPTSKGRKPLATLGTPTNQGIKDRSPCVDETPTRKLKERPSRSGAGAAAAAAPDGSKTRDKSQPFSAWAYSASKTRRGSTPGRGSTPNRAPVKSMFLSPQASKKNAIRKEPLTKSSESARHGIWIGQVPSRKRGVEKREADGEMPPPAQPANSPEIPKRGSRELSGEGRGYFGAGPMVAPEGCGGFVRDRRKCKPRGTLVVGNEGLSMDSDSSGVLETSVQMPLPSVASVEWMDRKDMLGGLSNSSAISVPDFYNDENQSLRSSRFSQDLTEEDFGQQVKQPRISVGDKFQRRQSRQTFEGNSTQDLFGDGFYHQLKQARFSVGDGRKQQVRQSGRSADGASHDRSSQDVFSDAFYQQLKYSRNLGGEAFKAVRQSRQSGEGFYQPIVRSSQAFLQQLRQSQFSSKDGTGQLSRMSSQSNHSEGIIRDSLQGRSQDFPASAGYADVTIDWRNGLPDSEASSARQSPEEGKTEEFVAGSISFGSSWVPPAQERRMSGGAKTWYAPDPTWYGFSPITPEFHRASQLPEGGSKLIDALVAGSVRRRIMTDQSVSDGDPDLPNKSLIQSLQALNVDGSLNKSLQSRSSRGSQEAPSLPFSFSTRRSYANIAELEAEQGSDPMDNYMCQTASPIEPLLNDDIVCQGTSPVQADDVMCQTASPLHEDSMIGENASPLNSDDTICQTASPINEVCCPTSLSIDASKWGELENDENRWEEADDSEDGVEYASPVAGDYLSPVKPPSQCASPERSTKTMDCNESNRGVRASRRTSMSRTLEELMRHNLHL</sequence>
<feature type="region of interest" description="Disordered" evidence="1">
    <location>
        <begin position="416"/>
        <end position="460"/>
    </location>
</feature>
<name>A0A2R6WU27_MARPO</name>
<dbReference type="AlphaFoldDB" id="A0A2R6WU27"/>
<dbReference type="PANTHER" id="PTHR36022">
    <property type="entry name" value="GPI-ANCHORED ADHESIN-LIKE PROTEIN"/>
    <property type="match status" value="1"/>
</dbReference>
<feature type="compositionally biased region" description="Basic and acidic residues" evidence="1">
    <location>
        <begin position="173"/>
        <end position="193"/>
    </location>
</feature>
<feature type="region of interest" description="Disordered" evidence="1">
    <location>
        <begin position="23"/>
        <end position="327"/>
    </location>
</feature>
<protein>
    <submittedName>
        <fullName evidence="2">Uncharacterized protein</fullName>
    </submittedName>
</protein>
<evidence type="ECO:0000313" key="3">
    <source>
        <dbReference type="Proteomes" id="UP000244005"/>
    </source>
</evidence>
<dbReference type="Proteomes" id="UP000244005">
    <property type="component" value="Unassembled WGS sequence"/>
</dbReference>
<feature type="compositionally biased region" description="Polar residues" evidence="1">
    <location>
        <begin position="558"/>
        <end position="574"/>
    </location>
</feature>
<organism evidence="2 3">
    <name type="scientific">Marchantia polymorpha</name>
    <name type="common">Common liverwort</name>
    <name type="synonym">Marchantia aquatica</name>
    <dbReference type="NCBI Taxonomy" id="3197"/>
    <lineage>
        <taxon>Eukaryota</taxon>
        <taxon>Viridiplantae</taxon>
        <taxon>Streptophyta</taxon>
        <taxon>Embryophyta</taxon>
        <taxon>Marchantiophyta</taxon>
        <taxon>Marchantiopsida</taxon>
        <taxon>Marchantiidae</taxon>
        <taxon>Marchantiales</taxon>
        <taxon>Marchantiaceae</taxon>
        <taxon>Marchantia</taxon>
    </lineage>
</organism>
<evidence type="ECO:0000256" key="1">
    <source>
        <dbReference type="SAM" id="MobiDB-lite"/>
    </source>
</evidence>
<feature type="region of interest" description="Disordered" evidence="1">
    <location>
        <begin position="556"/>
        <end position="575"/>
    </location>
</feature>
<feature type="region of interest" description="Disordered" evidence="1">
    <location>
        <begin position="606"/>
        <end position="625"/>
    </location>
</feature>
<dbReference type="OrthoDB" id="1921902at2759"/>
<feature type="region of interest" description="Disordered" evidence="1">
    <location>
        <begin position="475"/>
        <end position="499"/>
    </location>
</feature>
<feature type="compositionally biased region" description="Basic and acidic residues" evidence="1">
    <location>
        <begin position="308"/>
        <end position="318"/>
    </location>
</feature>
<gene>
    <name evidence="2" type="ORF">MARPO_0057s0017</name>
</gene>
<evidence type="ECO:0000313" key="2">
    <source>
        <dbReference type="EMBL" id="PTQ37377.1"/>
    </source>
</evidence>